<evidence type="ECO:0000313" key="7">
    <source>
        <dbReference type="Proteomes" id="UP000721415"/>
    </source>
</evidence>
<dbReference type="EC" id="2.7.4.27" evidence="5"/>
<evidence type="ECO:0000256" key="5">
    <source>
        <dbReference type="HAMAP-Rule" id="MF_00921"/>
    </source>
</evidence>
<name>A0ABS0LT09_9LACT</name>
<evidence type="ECO:0000256" key="3">
    <source>
        <dbReference type="ARBA" id="ARBA00022741"/>
    </source>
</evidence>
<dbReference type="InterPro" id="IPR026565">
    <property type="entry name" value="PPDK_reg"/>
</dbReference>
<dbReference type="Pfam" id="PF03618">
    <property type="entry name" value="Kinase-PPPase"/>
    <property type="match status" value="1"/>
</dbReference>
<comment type="similarity">
    <text evidence="5">Belongs to the pyruvate, phosphate/water dikinase regulatory protein family. PDRP subfamily.</text>
</comment>
<dbReference type="EMBL" id="JACBXQ010000003">
    <property type="protein sequence ID" value="MBG9986476.1"/>
    <property type="molecule type" value="Genomic_DNA"/>
</dbReference>
<evidence type="ECO:0000313" key="6">
    <source>
        <dbReference type="EMBL" id="MBG9986476.1"/>
    </source>
</evidence>
<proteinExistence type="inferred from homology"/>
<accession>A0ABS0LT09</accession>
<organism evidence="6 7">
    <name type="scientific">Facklamia lactis</name>
    <dbReference type="NCBI Taxonomy" id="2749967"/>
    <lineage>
        <taxon>Bacteria</taxon>
        <taxon>Bacillati</taxon>
        <taxon>Bacillota</taxon>
        <taxon>Bacilli</taxon>
        <taxon>Lactobacillales</taxon>
        <taxon>Aerococcaceae</taxon>
        <taxon>Facklamia</taxon>
    </lineage>
</organism>
<comment type="catalytic activity">
    <reaction evidence="5">
        <text>N(tele)-phospho-L-histidyl/O-phospho-L-threonyl-[pyruvate, phosphate dikinase] + phosphate + H(+) = N(tele)-phospho-L-histidyl/L-threonyl-[pyruvate, phosphate dikinase] + diphosphate</text>
        <dbReference type="Rhea" id="RHEA:43696"/>
        <dbReference type="Rhea" id="RHEA-COMP:10650"/>
        <dbReference type="Rhea" id="RHEA-COMP:10651"/>
        <dbReference type="ChEBI" id="CHEBI:15378"/>
        <dbReference type="ChEBI" id="CHEBI:30013"/>
        <dbReference type="ChEBI" id="CHEBI:33019"/>
        <dbReference type="ChEBI" id="CHEBI:43474"/>
        <dbReference type="ChEBI" id="CHEBI:61977"/>
        <dbReference type="ChEBI" id="CHEBI:83586"/>
        <dbReference type="EC" id="2.7.4.27"/>
    </reaction>
</comment>
<dbReference type="RefSeq" id="WP_197115392.1">
    <property type="nucleotide sequence ID" value="NZ_JACBXQ010000003.1"/>
</dbReference>
<dbReference type="PANTHER" id="PTHR31756:SF3">
    <property type="entry name" value="PYRUVATE, PHOSPHATE DIKINASE REGULATORY PROTEIN 1, CHLOROPLASTIC"/>
    <property type="match status" value="1"/>
</dbReference>
<reference evidence="6 7" key="1">
    <citation type="submission" date="2020-07" db="EMBL/GenBank/DDBJ databases">
        <title>Facklamia lactis sp. nov., isolated from raw milk.</title>
        <authorList>
            <person name="Doll E.V."/>
            <person name="Huptas C."/>
            <person name="Staib L."/>
            <person name="Wenning M."/>
            <person name="Scherer S."/>
        </authorList>
    </citation>
    <scope>NUCLEOTIDE SEQUENCE [LARGE SCALE GENOMIC DNA]</scope>
    <source>
        <strain evidence="6 7">DSM 111018</strain>
    </source>
</reference>
<dbReference type="Proteomes" id="UP000721415">
    <property type="component" value="Unassembled WGS sequence"/>
</dbReference>
<evidence type="ECO:0000256" key="2">
    <source>
        <dbReference type="ARBA" id="ARBA00022679"/>
    </source>
</evidence>
<dbReference type="HAMAP" id="MF_00921">
    <property type="entry name" value="PDRP"/>
    <property type="match status" value="1"/>
</dbReference>
<dbReference type="InterPro" id="IPR005177">
    <property type="entry name" value="Kinase-pyrophosphorylase"/>
</dbReference>
<sequence>MTANLAQKFYIISDSVGETALRATNAALAQFPQLTNTSLKRFPFINSLDELIPILNEAKMVNAIIITTLVDDNLESYASTFAKDNHLSYHNVIDPILNIISERTGLIASEQSGTLHRLDDHYFDRIQAIEFAVKYDDGKNRKGFELADIVLLGVSRSSKTPLSMYLANKSYKVANLPIFPEVHIPQEIYEADSRRVFGLTASPLYIQKIRKKRVEMMGLGSDASYSSLERVKQELMFADDLYHRLNASVINIENQSIEELSEQIISRYNELLA</sequence>
<feature type="binding site" evidence="5">
    <location>
        <begin position="153"/>
        <end position="160"/>
    </location>
    <ligand>
        <name>ADP</name>
        <dbReference type="ChEBI" id="CHEBI:456216"/>
    </ligand>
</feature>
<keyword evidence="1 5" id="KW-0723">Serine/threonine-protein kinase</keyword>
<dbReference type="GO" id="GO:0016301">
    <property type="term" value="F:kinase activity"/>
    <property type="evidence" value="ECO:0007669"/>
    <property type="project" value="UniProtKB-KW"/>
</dbReference>
<keyword evidence="3 5" id="KW-0547">Nucleotide-binding</keyword>
<dbReference type="NCBIfam" id="NF003742">
    <property type="entry name" value="PRK05339.1"/>
    <property type="match status" value="1"/>
</dbReference>
<evidence type="ECO:0000256" key="4">
    <source>
        <dbReference type="ARBA" id="ARBA00022777"/>
    </source>
</evidence>
<dbReference type="EC" id="2.7.11.32" evidence="5"/>
<keyword evidence="7" id="KW-1185">Reference proteome</keyword>
<dbReference type="PANTHER" id="PTHR31756">
    <property type="entry name" value="PYRUVATE, PHOSPHATE DIKINASE REGULATORY PROTEIN 1, CHLOROPLASTIC"/>
    <property type="match status" value="1"/>
</dbReference>
<keyword evidence="2 5" id="KW-0808">Transferase</keyword>
<evidence type="ECO:0000256" key="1">
    <source>
        <dbReference type="ARBA" id="ARBA00022527"/>
    </source>
</evidence>
<gene>
    <name evidence="6" type="ORF">HZY91_06155</name>
</gene>
<protein>
    <recommendedName>
        <fullName evidence="5">Putative pyruvate, phosphate dikinase regulatory protein</fullName>
        <shortName evidence="5">PPDK regulatory protein</shortName>
        <ecNumber evidence="5">2.7.11.32</ecNumber>
        <ecNumber evidence="5">2.7.4.27</ecNumber>
    </recommendedName>
</protein>
<comment type="function">
    <text evidence="5">Bifunctional serine/threonine kinase and phosphorylase involved in the regulation of the pyruvate, phosphate dikinase (PPDK) by catalyzing its phosphorylation/dephosphorylation.</text>
</comment>
<comment type="caution">
    <text evidence="6">The sequence shown here is derived from an EMBL/GenBank/DDBJ whole genome shotgun (WGS) entry which is preliminary data.</text>
</comment>
<keyword evidence="4 5" id="KW-0418">Kinase</keyword>
<comment type="catalytic activity">
    <reaction evidence="5">
        <text>N(tele)-phospho-L-histidyl/L-threonyl-[pyruvate, phosphate dikinase] + ADP = N(tele)-phospho-L-histidyl/O-phospho-L-threonyl-[pyruvate, phosphate dikinase] + AMP + H(+)</text>
        <dbReference type="Rhea" id="RHEA:43692"/>
        <dbReference type="Rhea" id="RHEA-COMP:10650"/>
        <dbReference type="Rhea" id="RHEA-COMP:10651"/>
        <dbReference type="ChEBI" id="CHEBI:15378"/>
        <dbReference type="ChEBI" id="CHEBI:30013"/>
        <dbReference type="ChEBI" id="CHEBI:61977"/>
        <dbReference type="ChEBI" id="CHEBI:83586"/>
        <dbReference type="ChEBI" id="CHEBI:456215"/>
        <dbReference type="ChEBI" id="CHEBI:456216"/>
        <dbReference type="EC" id="2.7.11.32"/>
    </reaction>
</comment>